<evidence type="ECO:0000313" key="4">
    <source>
        <dbReference type="Proteomes" id="UP000293874"/>
    </source>
</evidence>
<dbReference type="AlphaFoldDB" id="A0A4Q7N2J8"/>
<proteinExistence type="predicted"/>
<feature type="chain" id="PRO_5020539305" description="PorT family protein" evidence="2">
    <location>
        <begin position="19"/>
        <end position="340"/>
    </location>
</feature>
<keyword evidence="1" id="KW-0812">Transmembrane</keyword>
<sequence length="340" mass="38235">MQKWIVLALPLASLSVKAQTNEAQYKQKIIDSIILARVSEIAKAYPMLRQISVSNDLVLKRRSSTDFNKEKVFSSKLLTNRTRANINLPVFAKNRNVFNVSLNYSYQFQQYGNVEPVNTQGTAAEGDKELSTNTYGFGLSYVRNDSLFHLPVVYSLTVAGVTATSGAIQKMSYMANVMFNLKRTPVTSLSLGAIIIIDPSLTMPFIPVLSYYRRLQSSQLELLIDMPQRAILRKQFNKKSWITLGTEVANSVSFLDLGRYSLPTTTNYSTFELKNGLNFEYEIAPKVVAGIGGGIFTTVSSRMFKATGRSNEYFIRDRTKPAPYLNISISFLPFMRSLIR</sequence>
<evidence type="ECO:0000313" key="3">
    <source>
        <dbReference type="EMBL" id="RZS74225.1"/>
    </source>
</evidence>
<feature type="signal peptide" evidence="2">
    <location>
        <begin position="1"/>
        <end position="18"/>
    </location>
</feature>
<keyword evidence="1" id="KW-1133">Transmembrane helix</keyword>
<evidence type="ECO:0008006" key="5">
    <source>
        <dbReference type="Google" id="ProtNLM"/>
    </source>
</evidence>
<feature type="transmembrane region" description="Helical" evidence="1">
    <location>
        <begin position="147"/>
        <end position="168"/>
    </location>
</feature>
<reference evidence="3 4" key="1">
    <citation type="submission" date="2019-02" db="EMBL/GenBank/DDBJ databases">
        <title>Genomic Encyclopedia of Type Strains, Phase IV (KMG-IV): sequencing the most valuable type-strain genomes for metagenomic binning, comparative biology and taxonomic classification.</title>
        <authorList>
            <person name="Goeker M."/>
        </authorList>
    </citation>
    <scope>NUCLEOTIDE SEQUENCE [LARGE SCALE GENOMIC DNA]</scope>
    <source>
        <strain evidence="3 4">DSM 18116</strain>
    </source>
</reference>
<dbReference type="Proteomes" id="UP000293874">
    <property type="component" value="Unassembled WGS sequence"/>
</dbReference>
<evidence type="ECO:0000256" key="1">
    <source>
        <dbReference type="SAM" id="Phobius"/>
    </source>
</evidence>
<feature type="transmembrane region" description="Helical" evidence="1">
    <location>
        <begin position="189"/>
        <end position="212"/>
    </location>
</feature>
<dbReference type="RefSeq" id="WP_130538702.1">
    <property type="nucleotide sequence ID" value="NZ_CP042431.1"/>
</dbReference>
<evidence type="ECO:0000256" key="2">
    <source>
        <dbReference type="SAM" id="SignalP"/>
    </source>
</evidence>
<name>A0A4Q7N2J8_9BACT</name>
<comment type="caution">
    <text evidence="3">The sequence shown here is derived from an EMBL/GenBank/DDBJ whole genome shotgun (WGS) entry which is preliminary data.</text>
</comment>
<keyword evidence="4" id="KW-1185">Reference proteome</keyword>
<keyword evidence="1" id="KW-0472">Membrane</keyword>
<gene>
    <name evidence="3" type="ORF">EV199_0069</name>
</gene>
<accession>A0A4Q7N2J8</accession>
<dbReference type="OrthoDB" id="924828at2"/>
<keyword evidence="2" id="KW-0732">Signal</keyword>
<organism evidence="3 4">
    <name type="scientific">Pseudobacter ginsenosidimutans</name>
    <dbReference type="NCBI Taxonomy" id="661488"/>
    <lineage>
        <taxon>Bacteria</taxon>
        <taxon>Pseudomonadati</taxon>
        <taxon>Bacteroidota</taxon>
        <taxon>Chitinophagia</taxon>
        <taxon>Chitinophagales</taxon>
        <taxon>Chitinophagaceae</taxon>
        <taxon>Pseudobacter</taxon>
    </lineage>
</organism>
<dbReference type="EMBL" id="SGXA01000001">
    <property type="protein sequence ID" value="RZS74225.1"/>
    <property type="molecule type" value="Genomic_DNA"/>
</dbReference>
<protein>
    <recommendedName>
        <fullName evidence="5">PorT family protein</fullName>
    </recommendedName>
</protein>